<evidence type="ECO:0000256" key="5">
    <source>
        <dbReference type="ARBA" id="ARBA00022729"/>
    </source>
</evidence>
<evidence type="ECO:0000256" key="9">
    <source>
        <dbReference type="ARBA" id="ARBA00023295"/>
    </source>
</evidence>
<evidence type="ECO:0000256" key="6">
    <source>
        <dbReference type="ARBA" id="ARBA00022801"/>
    </source>
</evidence>
<dbReference type="InterPro" id="IPR014480">
    <property type="entry name" value="Mannan-1_6-alpha_mannosidase"/>
</dbReference>
<sequence>MILPQWLWAVCLTVFVAGRGALGLELKADDEDSIKEAAATTAYNMMSQYSGNETGQVPGKLGGTWWEGGAMFMTLIQYWYWTGDDSYNGPVSQGMYWQKGNDDYFPSNYSNYLGNDDQVFWGLAAMTAAELNYPEDEGESSWLSLAQGVFNTQVPRWDTTTCGGGLRWQIYPYQEGYGTKNSVSNGGLFQLASRLARYTNNETYSEWADKIWDWSSQSPLVQPDRWFVADTTDLDTNCKNAGNLQWTYNYGMYLNGAAYMYNLTDGDDKWKHRVDGLLKSVEKTFFPKKHGSNVLSEVACEPNMMCDRNQDCFKGFLAAWLTFMTTIAPYTSDRIIPKIQASAEAAAKQCSGGKSGSACGRRWYQPKWDGSTSLESDMSALSIMSSAMIAHRKTGDGGKGGNGPFTSDSGGKSKGNPHAGTGSTDDGSDDKLEPITTGDKAGAGILTAVFAGGWVGATAWLLYGL</sequence>
<evidence type="ECO:0000256" key="8">
    <source>
        <dbReference type="ARBA" id="ARBA00023180"/>
    </source>
</evidence>
<keyword evidence="8" id="KW-0325">Glycoprotein</keyword>
<dbReference type="InterPro" id="IPR005198">
    <property type="entry name" value="Glyco_hydro_76"/>
</dbReference>
<proteinExistence type="inferred from homology"/>
<protein>
    <recommendedName>
        <fullName evidence="4 10">Mannan endo-1,6-alpha-mannosidase</fullName>
        <ecNumber evidence="4 10">3.2.1.101</ecNumber>
    </recommendedName>
</protein>
<evidence type="ECO:0000256" key="2">
    <source>
        <dbReference type="ARBA" id="ARBA00004308"/>
    </source>
</evidence>
<dbReference type="Pfam" id="PF03663">
    <property type="entry name" value="Glyco_hydro_76"/>
    <property type="match status" value="1"/>
</dbReference>
<organism evidence="14 15">
    <name type="scientific">Aspergillus campestris (strain IBT 28561)</name>
    <dbReference type="NCBI Taxonomy" id="1392248"/>
    <lineage>
        <taxon>Eukaryota</taxon>
        <taxon>Fungi</taxon>
        <taxon>Dikarya</taxon>
        <taxon>Ascomycota</taxon>
        <taxon>Pezizomycotina</taxon>
        <taxon>Eurotiomycetes</taxon>
        <taxon>Eurotiomycetidae</taxon>
        <taxon>Eurotiales</taxon>
        <taxon>Aspergillaceae</taxon>
        <taxon>Aspergillus</taxon>
        <taxon>Aspergillus subgen. Circumdati</taxon>
    </lineage>
</organism>
<dbReference type="PIRSF" id="PIRSF016302">
    <property type="entry name" value="Man_a_manosd"/>
    <property type="match status" value="1"/>
</dbReference>
<dbReference type="OrthoDB" id="4187847at2759"/>
<evidence type="ECO:0000256" key="3">
    <source>
        <dbReference type="ARBA" id="ARBA00009699"/>
    </source>
</evidence>
<dbReference type="GO" id="GO:0012505">
    <property type="term" value="C:endomembrane system"/>
    <property type="evidence" value="ECO:0007669"/>
    <property type="project" value="UniProtKB-SubCell"/>
</dbReference>
<dbReference type="EC" id="3.2.1.101" evidence="4 10"/>
<dbReference type="PANTHER" id="PTHR12145">
    <property type="entry name" value="MANNAN ENDO-1,6-ALPHA-MANNOSIDASE DCW1"/>
    <property type="match status" value="1"/>
</dbReference>
<dbReference type="FunFam" id="1.50.10.20:FF:000006">
    <property type="entry name" value="Mannan endo-1,6-alpha-mannosidase"/>
    <property type="match status" value="1"/>
</dbReference>
<evidence type="ECO:0000256" key="1">
    <source>
        <dbReference type="ARBA" id="ARBA00001452"/>
    </source>
</evidence>
<gene>
    <name evidence="14" type="ORF">P168DRAFT_289564</name>
</gene>
<reference evidence="14" key="1">
    <citation type="submission" date="2016-12" db="EMBL/GenBank/DDBJ databases">
        <title>The genomes of Aspergillus section Nigri reveals drivers in fungal speciation.</title>
        <authorList>
            <consortium name="DOE Joint Genome Institute"/>
            <person name="Vesth T.C."/>
            <person name="Nybo J."/>
            <person name="Theobald S."/>
            <person name="Brandl J."/>
            <person name="Frisvad J.C."/>
            <person name="Nielsen K.F."/>
            <person name="Lyhne E.K."/>
            <person name="Kogle M.E."/>
            <person name="Kuo A."/>
            <person name="Riley R."/>
            <person name="Clum A."/>
            <person name="Nolan M."/>
            <person name="Lipzen A."/>
            <person name="Salamov A."/>
            <person name="Henrissat B."/>
            <person name="Wiebenga A."/>
            <person name="De vries R.P."/>
            <person name="Grigoriev I.V."/>
            <person name="Mortensen U.H."/>
            <person name="Andersen M.R."/>
            <person name="Baker S.E."/>
        </authorList>
    </citation>
    <scope>NUCLEOTIDE SEQUENCE</scope>
    <source>
        <strain evidence="14">IBT 28561</strain>
    </source>
</reference>
<keyword evidence="12" id="KW-0812">Transmembrane</keyword>
<name>A0A2I1D483_ASPC2</name>
<comment type="subcellular location">
    <subcellularLocation>
        <location evidence="2">Endomembrane system</location>
    </subcellularLocation>
</comment>
<keyword evidence="12" id="KW-1133">Transmembrane helix</keyword>
<dbReference type="Proteomes" id="UP000234254">
    <property type="component" value="Unassembled WGS sequence"/>
</dbReference>
<comment type="catalytic activity">
    <reaction evidence="1 10">
        <text>Random hydrolysis of (1-&gt;6)-alpha-D-mannosidic linkages in unbranched (1-&gt;6)-mannans.</text>
        <dbReference type="EC" id="3.2.1.101"/>
    </reaction>
</comment>
<feature type="signal peptide" evidence="13">
    <location>
        <begin position="1"/>
        <end position="23"/>
    </location>
</feature>
<evidence type="ECO:0000256" key="13">
    <source>
        <dbReference type="SAM" id="SignalP"/>
    </source>
</evidence>
<evidence type="ECO:0000256" key="12">
    <source>
        <dbReference type="SAM" id="Phobius"/>
    </source>
</evidence>
<dbReference type="GeneID" id="36544554"/>
<dbReference type="Gene3D" id="1.50.10.20">
    <property type="match status" value="1"/>
</dbReference>
<dbReference type="InterPro" id="IPR008928">
    <property type="entry name" value="6-hairpin_glycosidase_sf"/>
</dbReference>
<dbReference type="GO" id="GO:0009272">
    <property type="term" value="P:fungal-type cell wall biogenesis"/>
    <property type="evidence" value="ECO:0007669"/>
    <property type="project" value="TreeGrafter"/>
</dbReference>
<keyword evidence="6 10" id="KW-0378">Hydrolase</keyword>
<keyword evidence="7 12" id="KW-0472">Membrane</keyword>
<evidence type="ECO:0000313" key="14">
    <source>
        <dbReference type="EMBL" id="PKY04687.1"/>
    </source>
</evidence>
<feature type="region of interest" description="Disordered" evidence="11">
    <location>
        <begin position="392"/>
        <end position="436"/>
    </location>
</feature>
<evidence type="ECO:0000256" key="7">
    <source>
        <dbReference type="ARBA" id="ARBA00023136"/>
    </source>
</evidence>
<dbReference type="SUPFAM" id="SSF48208">
    <property type="entry name" value="Six-hairpin glycosidases"/>
    <property type="match status" value="1"/>
</dbReference>
<keyword evidence="9 10" id="KW-0326">Glycosidase</keyword>
<feature type="chain" id="PRO_5014121061" description="Mannan endo-1,6-alpha-mannosidase" evidence="13">
    <location>
        <begin position="24"/>
        <end position="465"/>
    </location>
</feature>
<evidence type="ECO:0000256" key="10">
    <source>
        <dbReference type="PIRNR" id="PIRNR016302"/>
    </source>
</evidence>
<dbReference type="GO" id="GO:0008496">
    <property type="term" value="F:mannan endo-1,6-alpha-mannosidase activity"/>
    <property type="evidence" value="ECO:0007669"/>
    <property type="project" value="UniProtKB-UniRule"/>
</dbReference>
<dbReference type="RefSeq" id="XP_024693281.1">
    <property type="nucleotide sequence ID" value="XM_024837030.1"/>
</dbReference>
<keyword evidence="5 13" id="KW-0732">Signal</keyword>
<dbReference type="PANTHER" id="PTHR12145:SF37">
    <property type="entry name" value="MANNAN ENDO-1,6-ALPHA-MANNOSIDASE"/>
    <property type="match status" value="1"/>
</dbReference>
<dbReference type="VEuPathDB" id="FungiDB:P168DRAFT_289564"/>
<dbReference type="GO" id="GO:0016052">
    <property type="term" value="P:carbohydrate catabolic process"/>
    <property type="evidence" value="ECO:0007669"/>
    <property type="project" value="InterPro"/>
</dbReference>
<dbReference type="EMBL" id="MSFM01000005">
    <property type="protein sequence ID" value="PKY04687.1"/>
    <property type="molecule type" value="Genomic_DNA"/>
</dbReference>
<evidence type="ECO:0000256" key="4">
    <source>
        <dbReference type="ARBA" id="ARBA00012350"/>
    </source>
</evidence>
<comment type="similarity">
    <text evidence="3 10">Belongs to the glycosyl hydrolase 76 family.</text>
</comment>
<evidence type="ECO:0000313" key="15">
    <source>
        <dbReference type="Proteomes" id="UP000234254"/>
    </source>
</evidence>
<dbReference type="AlphaFoldDB" id="A0A2I1D483"/>
<feature type="transmembrane region" description="Helical" evidence="12">
    <location>
        <begin position="441"/>
        <end position="463"/>
    </location>
</feature>
<keyword evidence="15" id="KW-1185">Reference proteome</keyword>
<evidence type="ECO:0000256" key="11">
    <source>
        <dbReference type="SAM" id="MobiDB-lite"/>
    </source>
</evidence>
<comment type="caution">
    <text evidence="14">The sequence shown here is derived from an EMBL/GenBank/DDBJ whole genome shotgun (WGS) entry which is preliminary data.</text>
</comment>
<accession>A0A2I1D483</accession>